<comment type="function">
    <text evidence="14">Involved in mercury resistance. Probably transfers a mercuric ion from the periplasmic Hg(2+)-binding protein MerP to the cytoplasmic mercuric reductase MerA.</text>
</comment>
<dbReference type="Proteomes" id="UP000185680">
    <property type="component" value="Chromosome"/>
</dbReference>
<comment type="similarity">
    <text evidence="2">Belongs to the MerT family.</text>
</comment>
<name>A0A163C5R6_9BURK</name>
<evidence type="ECO:0000256" key="13">
    <source>
        <dbReference type="ARBA" id="ARBA00030934"/>
    </source>
</evidence>
<feature type="transmembrane region" description="Helical" evidence="15">
    <location>
        <begin position="20"/>
        <end position="49"/>
    </location>
</feature>
<organism evidence="16 19">
    <name type="scientific">Hydrogenophaga crassostreae</name>
    <dbReference type="NCBI Taxonomy" id="1763535"/>
    <lineage>
        <taxon>Bacteria</taxon>
        <taxon>Pseudomonadati</taxon>
        <taxon>Pseudomonadota</taxon>
        <taxon>Betaproteobacteria</taxon>
        <taxon>Burkholderiales</taxon>
        <taxon>Comamonadaceae</taxon>
        <taxon>Hydrogenophaga</taxon>
    </lineage>
</organism>
<keyword evidence="5" id="KW-0475">Mercuric resistance</keyword>
<dbReference type="GO" id="GO:0046872">
    <property type="term" value="F:metal ion binding"/>
    <property type="evidence" value="ECO:0007669"/>
    <property type="project" value="UniProtKB-KW"/>
</dbReference>
<keyword evidence="4" id="KW-0813">Transport</keyword>
<dbReference type="EMBL" id="LVWD01000042">
    <property type="protein sequence ID" value="OAD39549.1"/>
    <property type="molecule type" value="Genomic_DNA"/>
</dbReference>
<evidence type="ECO:0000256" key="11">
    <source>
        <dbReference type="ARBA" id="ARBA00022989"/>
    </source>
</evidence>
<dbReference type="OrthoDB" id="9813737at2"/>
<evidence type="ECO:0000256" key="9">
    <source>
        <dbReference type="ARBA" id="ARBA00022723"/>
    </source>
</evidence>
<dbReference type="InterPro" id="IPR003457">
    <property type="entry name" value="Transprt_MerT"/>
</dbReference>
<evidence type="ECO:0000313" key="17">
    <source>
        <dbReference type="EMBL" id="OAD39549.1"/>
    </source>
</evidence>
<reference evidence="16 19" key="2">
    <citation type="submission" date="2016-10" db="EMBL/GenBank/DDBJ databases">
        <title>Hydorgenophaga sp. LPB0072 isolated from gastropod.</title>
        <authorList>
            <person name="Kim E."/>
            <person name="Yi H."/>
        </authorList>
    </citation>
    <scope>NUCLEOTIDE SEQUENCE [LARGE SCALE GENOMIC DNA]</scope>
    <source>
        <strain evidence="16 19">LPB0072</strain>
    </source>
</reference>
<keyword evidence="9" id="KW-0479">Metal-binding</keyword>
<dbReference type="AlphaFoldDB" id="A0A163C5R6"/>
<evidence type="ECO:0000256" key="4">
    <source>
        <dbReference type="ARBA" id="ARBA00022448"/>
    </source>
</evidence>
<dbReference type="RefSeq" id="WP_066096169.1">
    <property type="nucleotide sequence ID" value="NZ_CP017476.1"/>
</dbReference>
<dbReference type="KEGG" id="hyl:LPB072_22095"/>
<evidence type="ECO:0000256" key="2">
    <source>
        <dbReference type="ARBA" id="ARBA00008224"/>
    </source>
</evidence>
<dbReference type="NCBIfam" id="NF010314">
    <property type="entry name" value="PRK13751.2"/>
    <property type="match status" value="1"/>
</dbReference>
<evidence type="ECO:0000256" key="6">
    <source>
        <dbReference type="ARBA" id="ARBA00022475"/>
    </source>
</evidence>
<dbReference type="Pfam" id="PF02411">
    <property type="entry name" value="MerT"/>
    <property type="match status" value="1"/>
</dbReference>
<dbReference type="STRING" id="1763535.LPB072_22095"/>
<evidence type="ECO:0000256" key="7">
    <source>
        <dbReference type="ARBA" id="ARBA00022519"/>
    </source>
</evidence>
<proteinExistence type="inferred from homology"/>
<accession>A0A163C5R6</accession>
<keyword evidence="11 15" id="KW-1133">Transmembrane helix</keyword>
<evidence type="ECO:0000256" key="3">
    <source>
        <dbReference type="ARBA" id="ARBA00017053"/>
    </source>
</evidence>
<keyword evidence="12 15" id="KW-0472">Membrane</keyword>
<evidence type="ECO:0000313" key="19">
    <source>
        <dbReference type="Proteomes" id="UP000185680"/>
    </source>
</evidence>
<gene>
    <name evidence="16" type="ORF">LPB072_22095</name>
    <name evidence="17" type="ORF">LPB72_21480</name>
</gene>
<evidence type="ECO:0000256" key="10">
    <source>
        <dbReference type="ARBA" id="ARBA00022914"/>
    </source>
</evidence>
<reference evidence="17 18" key="1">
    <citation type="submission" date="2016-02" db="EMBL/GenBank/DDBJ databases">
        <title>Draft genome sequence of Hydrogenophaga sp. LPB0072.</title>
        <authorList>
            <person name="Shin S.-K."/>
            <person name="Yi H."/>
        </authorList>
    </citation>
    <scope>NUCLEOTIDE SEQUENCE [LARGE SCALE GENOMIC DNA]</scope>
    <source>
        <strain evidence="17 18">LPB0072</strain>
    </source>
</reference>
<keyword evidence="18" id="KW-1185">Reference proteome</keyword>
<feature type="transmembrane region" description="Helical" evidence="15">
    <location>
        <begin position="61"/>
        <end position="78"/>
    </location>
</feature>
<dbReference type="EMBL" id="CP017476">
    <property type="protein sequence ID" value="AOW15096.1"/>
    <property type="molecule type" value="Genomic_DNA"/>
</dbReference>
<dbReference type="GO" id="GO:0005886">
    <property type="term" value="C:plasma membrane"/>
    <property type="evidence" value="ECO:0007669"/>
    <property type="project" value="UniProtKB-SubCell"/>
</dbReference>
<feature type="transmembrane region" description="Helical" evidence="15">
    <location>
        <begin position="98"/>
        <end position="123"/>
    </location>
</feature>
<evidence type="ECO:0000256" key="1">
    <source>
        <dbReference type="ARBA" id="ARBA00004429"/>
    </source>
</evidence>
<sequence>MNPPTSTPTPPAKSGGQALFAGALAAVFASACCLGPLVLILAGISGAWIAHLTALEPYQPIFLGAAVVALCFAARQIWRPAAACEPGQACATPMGQRIYKTLFGLVVLLLIAAMGFPLIAPWFY</sequence>
<evidence type="ECO:0000256" key="5">
    <source>
        <dbReference type="ARBA" id="ARBA00022466"/>
    </source>
</evidence>
<evidence type="ECO:0000256" key="12">
    <source>
        <dbReference type="ARBA" id="ARBA00023136"/>
    </source>
</evidence>
<evidence type="ECO:0000313" key="16">
    <source>
        <dbReference type="EMBL" id="AOW15096.1"/>
    </source>
</evidence>
<keyword evidence="8 15" id="KW-0812">Transmembrane</keyword>
<dbReference type="GO" id="GO:0015097">
    <property type="term" value="F:mercury ion transmembrane transporter activity"/>
    <property type="evidence" value="ECO:0007669"/>
    <property type="project" value="InterPro"/>
</dbReference>
<protein>
    <recommendedName>
        <fullName evidence="3">Mercuric transport protein MerT</fullName>
    </recommendedName>
    <alternativeName>
        <fullName evidence="13">Mercury ion transport protein</fullName>
    </alternativeName>
</protein>
<dbReference type="Proteomes" id="UP000185657">
    <property type="component" value="Unassembled WGS sequence"/>
</dbReference>
<comment type="subcellular location">
    <subcellularLocation>
        <location evidence="1">Cell inner membrane</location>
        <topology evidence="1">Multi-pass membrane protein</topology>
    </subcellularLocation>
</comment>
<evidence type="ECO:0000256" key="8">
    <source>
        <dbReference type="ARBA" id="ARBA00022692"/>
    </source>
</evidence>
<evidence type="ECO:0000256" key="14">
    <source>
        <dbReference type="ARBA" id="ARBA00045720"/>
    </source>
</evidence>
<keyword evidence="6" id="KW-1003">Cell membrane</keyword>
<keyword evidence="7" id="KW-0997">Cell inner membrane</keyword>
<keyword evidence="10" id="KW-0476">Mercury</keyword>
<evidence type="ECO:0000313" key="18">
    <source>
        <dbReference type="Proteomes" id="UP000185657"/>
    </source>
</evidence>
<evidence type="ECO:0000256" key="15">
    <source>
        <dbReference type="SAM" id="Phobius"/>
    </source>
</evidence>